<sequence>MIVLRFVPVVITLGLVSAQAQADATQPAAPQVTSASAYSVDLMGLYREARLEDPRVLSAYLRAQSAVDSQRDALGGLLPQVTANGSYNRILRKDETEREIYNNSSYSLNLTQYLYNKQAWEAYQKAKSTTEQKSHQAEDAQAEATVDLA</sequence>
<keyword evidence="2" id="KW-0732">Signal</keyword>
<feature type="chain" id="PRO_5024893702" evidence="2">
    <location>
        <begin position="23"/>
        <end position="149"/>
    </location>
</feature>
<evidence type="ECO:0000313" key="3">
    <source>
        <dbReference type="EMBL" id="EPN68296.1"/>
    </source>
</evidence>
<evidence type="ECO:0000256" key="1">
    <source>
        <dbReference type="SAM" id="MobiDB-lite"/>
    </source>
</evidence>
<evidence type="ECO:0000313" key="4">
    <source>
        <dbReference type="Proteomes" id="UP000018849"/>
    </source>
</evidence>
<reference evidence="3 4" key="1">
    <citation type="journal article" date="2013" name="PLoS Pathog.">
        <title>Genomic analysis of the Kiwifruit pathogen Pseudomonas syringae pv. actinidiae provides insight into the origins of an emergent plant disease.</title>
        <authorList>
            <person name="McCann H.C."/>
            <person name="Rikkerink E.H."/>
            <person name="Bertels F."/>
            <person name="Fiers M."/>
            <person name="Lu A."/>
            <person name="Rees-George J."/>
            <person name="Andersen M.T."/>
            <person name="Gleave A.P."/>
            <person name="Haubold B."/>
            <person name="Wohlers M.W."/>
            <person name="Guttman D.S."/>
            <person name="Wang P.W."/>
            <person name="Straub C."/>
            <person name="Vanneste J.L."/>
            <person name="Rainey P.B."/>
            <person name="Templeton M.D."/>
        </authorList>
    </citation>
    <scope>NUCLEOTIDE SEQUENCE [LARGE SCALE GENOMIC DNA]</scope>
    <source>
        <strain evidence="3 4">ICMP 19096</strain>
    </source>
</reference>
<dbReference type="GO" id="GO:0015562">
    <property type="term" value="F:efflux transmembrane transporter activity"/>
    <property type="evidence" value="ECO:0007669"/>
    <property type="project" value="InterPro"/>
</dbReference>
<organism evidence="3 4">
    <name type="scientific">Pseudomonas syringae pv. actinidiae ICMP 19096</name>
    <dbReference type="NCBI Taxonomy" id="1194405"/>
    <lineage>
        <taxon>Bacteria</taxon>
        <taxon>Pseudomonadati</taxon>
        <taxon>Pseudomonadota</taxon>
        <taxon>Gammaproteobacteria</taxon>
        <taxon>Pseudomonadales</taxon>
        <taxon>Pseudomonadaceae</taxon>
        <taxon>Pseudomonas</taxon>
        <taxon>Pseudomonas syringae</taxon>
    </lineage>
</organism>
<evidence type="ECO:0000256" key="2">
    <source>
        <dbReference type="SAM" id="SignalP"/>
    </source>
</evidence>
<feature type="compositionally biased region" description="Basic and acidic residues" evidence="1">
    <location>
        <begin position="128"/>
        <end position="138"/>
    </location>
</feature>
<comment type="caution">
    <text evidence="3">The sequence shown here is derived from an EMBL/GenBank/DDBJ whole genome shotgun (WGS) entry which is preliminary data.</text>
</comment>
<dbReference type="SUPFAM" id="SSF56954">
    <property type="entry name" value="Outer membrane efflux proteins (OEP)"/>
    <property type="match status" value="1"/>
</dbReference>
<dbReference type="AlphaFoldDB" id="A0A656K390"/>
<protein>
    <submittedName>
        <fullName evidence="3">Outer membrane efflux protein</fullName>
    </submittedName>
</protein>
<dbReference type="Gene3D" id="1.20.1600.10">
    <property type="entry name" value="Outer membrane efflux proteins (OEP)"/>
    <property type="match status" value="1"/>
</dbReference>
<dbReference type="GO" id="GO:0016020">
    <property type="term" value="C:membrane"/>
    <property type="evidence" value="ECO:0007669"/>
    <property type="project" value="UniProtKB-SubCell"/>
</dbReference>
<name>A0A656K390_PSESF</name>
<proteinExistence type="predicted"/>
<dbReference type="EMBL" id="AOKF01000356">
    <property type="protein sequence ID" value="EPN68296.1"/>
    <property type="molecule type" value="Genomic_DNA"/>
</dbReference>
<gene>
    <name evidence="3" type="ORF">A245_04430</name>
</gene>
<feature type="non-terminal residue" evidence="3">
    <location>
        <position position="149"/>
    </location>
</feature>
<accession>A0A656K390</accession>
<feature type="signal peptide" evidence="2">
    <location>
        <begin position="1"/>
        <end position="22"/>
    </location>
</feature>
<dbReference type="Proteomes" id="UP000018849">
    <property type="component" value="Unassembled WGS sequence"/>
</dbReference>
<feature type="region of interest" description="Disordered" evidence="1">
    <location>
        <begin position="125"/>
        <end position="149"/>
    </location>
</feature>